<sequence length="206" mass="24320">TDFKNSTGPELQKTRQMESDQFKASLITQTAIDKMWESFEDGIIFAAKRNILFKIIKGFQPEYKSKHKRKEDLYYIQLDDLKGWWHVLFRCWGLEKEKKKFKDIKIYTDLRCKITLPYSSALYNAFQEQDGNSDNHRKLHNRLNSNSPDSDFALLRLKQEIILANIDTKRLGLTFQSLQEPWTLHGVEEIFRSMLGVKNSQKSARH</sequence>
<accession>A0ABN7WEW5</accession>
<gene>
    <name evidence="1" type="ORF">GMARGA_LOCUS29991</name>
</gene>
<evidence type="ECO:0000313" key="1">
    <source>
        <dbReference type="EMBL" id="CAG8829452.1"/>
    </source>
</evidence>
<feature type="non-terminal residue" evidence="1">
    <location>
        <position position="1"/>
    </location>
</feature>
<dbReference type="EMBL" id="CAJVQB010041378">
    <property type="protein sequence ID" value="CAG8829452.1"/>
    <property type="molecule type" value="Genomic_DNA"/>
</dbReference>
<evidence type="ECO:0000313" key="2">
    <source>
        <dbReference type="Proteomes" id="UP000789901"/>
    </source>
</evidence>
<dbReference type="Proteomes" id="UP000789901">
    <property type="component" value="Unassembled WGS sequence"/>
</dbReference>
<reference evidence="1 2" key="1">
    <citation type="submission" date="2021-06" db="EMBL/GenBank/DDBJ databases">
        <authorList>
            <person name="Kallberg Y."/>
            <person name="Tangrot J."/>
            <person name="Rosling A."/>
        </authorList>
    </citation>
    <scope>NUCLEOTIDE SEQUENCE [LARGE SCALE GENOMIC DNA]</scope>
    <source>
        <strain evidence="1 2">120-4 pot B 10/14</strain>
    </source>
</reference>
<comment type="caution">
    <text evidence="1">The sequence shown here is derived from an EMBL/GenBank/DDBJ whole genome shotgun (WGS) entry which is preliminary data.</text>
</comment>
<name>A0ABN7WEW5_GIGMA</name>
<protein>
    <submittedName>
        <fullName evidence="1">21737_t:CDS:1</fullName>
    </submittedName>
</protein>
<organism evidence="1 2">
    <name type="scientific">Gigaspora margarita</name>
    <dbReference type="NCBI Taxonomy" id="4874"/>
    <lineage>
        <taxon>Eukaryota</taxon>
        <taxon>Fungi</taxon>
        <taxon>Fungi incertae sedis</taxon>
        <taxon>Mucoromycota</taxon>
        <taxon>Glomeromycotina</taxon>
        <taxon>Glomeromycetes</taxon>
        <taxon>Diversisporales</taxon>
        <taxon>Gigasporaceae</taxon>
        <taxon>Gigaspora</taxon>
    </lineage>
</organism>
<proteinExistence type="predicted"/>
<keyword evidence="2" id="KW-1185">Reference proteome</keyword>